<organism evidence="15 16">
    <name type="scientific">Arctia plantaginis</name>
    <name type="common">Wood tiger moth</name>
    <name type="synonym">Phalaena plantaginis</name>
    <dbReference type="NCBI Taxonomy" id="874455"/>
    <lineage>
        <taxon>Eukaryota</taxon>
        <taxon>Metazoa</taxon>
        <taxon>Ecdysozoa</taxon>
        <taxon>Arthropoda</taxon>
        <taxon>Hexapoda</taxon>
        <taxon>Insecta</taxon>
        <taxon>Pterygota</taxon>
        <taxon>Neoptera</taxon>
        <taxon>Endopterygota</taxon>
        <taxon>Lepidoptera</taxon>
        <taxon>Glossata</taxon>
        <taxon>Ditrysia</taxon>
        <taxon>Noctuoidea</taxon>
        <taxon>Erebidae</taxon>
        <taxon>Arctiinae</taxon>
        <taxon>Arctia</taxon>
    </lineage>
</organism>
<dbReference type="OrthoDB" id="5046242at2759"/>
<keyword evidence="8 13" id="KW-0249">Electron transport</keyword>
<evidence type="ECO:0000256" key="5">
    <source>
        <dbReference type="ARBA" id="ARBA00022660"/>
    </source>
</evidence>
<evidence type="ECO:0000256" key="9">
    <source>
        <dbReference type="ARBA" id="ARBA00022989"/>
    </source>
</evidence>
<evidence type="ECO:0000256" key="1">
    <source>
        <dbReference type="ARBA" id="ARBA00004434"/>
    </source>
</evidence>
<dbReference type="Gene3D" id="1.20.5.210">
    <property type="entry name" value="Cytochrome b-c1 complex subunit 8"/>
    <property type="match status" value="1"/>
</dbReference>
<keyword evidence="4 13" id="KW-0813">Transport</keyword>
<dbReference type="InterPro" id="IPR004205">
    <property type="entry name" value="Cyt_bc1_su8"/>
</dbReference>
<name>A0A8S0ZSH8_ARCPL</name>
<evidence type="ECO:0000256" key="6">
    <source>
        <dbReference type="ARBA" id="ARBA00022692"/>
    </source>
</evidence>
<keyword evidence="7 13" id="KW-0999">Mitochondrion inner membrane</keyword>
<reference evidence="15 16" key="1">
    <citation type="submission" date="2020-04" db="EMBL/GenBank/DDBJ databases">
        <authorList>
            <person name="Wallbank WR R."/>
            <person name="Pardo Diaz C."/>
            <person name="Kozak K."/>
            <person name="Martin S."/>
            <person name="Jiggins C."/>
            <person name="Moest M."/>
            <person name="Warren A I."/>
            <person name="Byers J.R.P. K."/>
            <person name="Montejo-Kovacevich G."/>
            <person name="Yen C E."/>
        </authorList>
    </citation>
    <scope>NUCLEOTIDE SEQUENCE [LARGE SCALE GENOMIC DNA]</scope>
</reference>
<accession>A0A8S0ZSH8</accession>
<dbReference type="InterPro" id="IPR036642">
    <property type="entry name" value="Cyt_bc1_su8_sf"/>
</dbReference>
<keyword evidence="9 13" id="KW-1133">Transmembrane helix</keyword>
<protein>
    <recommendedName>
        <fullName evidence="3 13">Cytochrome b-c1 complex subunit 8</fullName>
    </recommendedName>
    <alternativeName>
        <fullName evidence="13">Complex III subunit 8</fullName>
    </alternativeName>
</protein>
<gene>
    <name evidence="15" type="ORF">APLA_LOCUS7345</name>
</gene>
<dbReference type="GO" id="GO:0005743">
    <property type="term" value="C:mitochondrial inner membrane"/>
    <property type="evidence" value="ECO:0007669"/>
    <property type="project" value="UniProtKB-SubCell"/>
</dbReference>
<evidence type="ECO:0000256" key="14">
    <source>
        <dbReference type="SAM" id="MobiDB-lite"/>
    </source>
</evidence>
<comment type="caution">
    <text evidence="15">The sequence shown here is derived from an EMBL/GenBank/DDBJ whole genome shotgun (WGS) entry which is preliminary data.</text>
</comment>
<feature type="compositionally biased region" description="Basic and acidic residues" evidence="14">
    <location>
        <begin position="88"/>
        <end position="112"/>
    </location>
</feature>
<keyword evidence="11 13" id="KW-0472">Membrane</keyword>
<feature type="transmembrane region" description="Helical" evidence="13">
    <location>
        <begin position="46"/>
        <end position="63"/>
    </location>
</feature>
<dbReference type="Proteomes" id="UP000494256">
    <property type="component" value="Unassembled WGS sequence"/>
</dbReference>
<evidence type="ECO:0000256" key="10">
    <source>
        <dbReference type="ARBA" id="ARBA00023128"/>
    </source>
</evidence>
<comment type="function">
    <text evidence="13">Component of the ubiquinol-cytochrome c oxidoreductase, a multisubunit transmembrane complex that is part of the mitochondrial electron transport chain which drives oxidative phosphorylation. The complex plays an important role in the uptake of multiple carbon sources present in different host niches.</text>
</comment>
<dbReference type="GO" id="GO:0045275">
    <property type="term" value="C:respiratory chain complex III"/>
    <property type="evidence" value="ECO:0007669"/>
    <property type="project" value="UniProtKB-UniRule"/>
</dbReference>
<proteinExistence type="inferred from homology"/>
<dbReference type="Pfam" id="PF02939">
    <property type="entry name" value="UcrQ"/>
    <property type="match status" value="1"/>
</dbReference>
<evidence type="ECO:0000256" key="7">
    <source>
        <dbReference type="ARBA" id="ARBA00022792"/>
    </source>
</evidence>
<sequence>MGKHFGELAVIRGIVYYKLSPHEQKPYAGAITLGIPNLVPRTMATIWTYLPVFILGYATYVGVEEAYHLSKRKDPRDYMNEVDPNPDPCKEKREQREKEKREKEKNHLTDSELDHTQNLLNEYLTGKFEYF</sequence>
<keyword evidence="6 13" id="KW-0812">Transmembrane</keyword>
<keyword evidence="5 13" id="KW-0679">Respiratory chain</keyword>
<keyword evidence="10 13" id="KW-0496">Mitochondrion</keyword>
<dbReference type="AlphaFoldDB" id="A0A8S0ZSH8"/>
<evidence type="ECO:0000313" key="15">
    <source>
        <dbReference type="EMBL" id="CAB3236261.1"/>
    </source>
</evidence>
<comment type="subunit">
    <text evidence="12 13">Component of the ubiquinol-cytochrome c oxidoreductase (cytochrome b-c1 complex, complex III, CIII), a multisubunit enzyme composed of 11 subunits. The complex is composed of 3 respiratory subunits cytochrome b, cytochrome c1 and Rieske protein UQCRFS1, 2 core protein subunits UQCRC1/QCR1 and UQCRC2/QCR2, and 6 low-molecular weight protein subunits UQCRH/QCR6, UQCRB/QCR7, UQCRQ/QCR8, UQCR10/QCR9, UQCR11/QCR10 and subunit 9, the cleavage product of Rieske protein UQCRFS1. The complex exists as an obligatory dimer and forms supercomplexes (SCs) in the inner mitochondrial membrane with NADH-ubiquinone oxidoreductase (complex I, CI) and cytochrome c oxidase (complex IV, CIV), resulting in different assemblies (supercomplex SCI(1)III(2)IV(1) and megacomplex MCI(2)III(2)IV(2)). Interacts with UQCC6.</text>
</comment>
<dbReference type="SUPFAM" id="SSF81508">
    <property type="entry name" value="Ubiquinone-binding protein QP-C of cytochrome bc1 complex (Ubiquinol-cytochrome c reductase)"/>
    <property type="match status" value="1"/>
</dbReference>
<comment type="similarity">
    <text evidence="2 13">Belongs to the UQCRQ/QCR8 family.</text>
</comment>
<evidence type="ECO:0000256" key="3">
    <source>
        <dbReference type="ARBA" id="ARBA00016324"/>
    </source>
</evidence>
<dbReference type="PANTHER" id="PTHR12119">
    <property type="entry name" value="UBIQUINOL-CYTOCHROME C REDUCTASE COMPLEX UBIQUINONE-BINDING PROTEIN QP-C"/>
    <property type="match status" value="1"/>
</dbReference>
<dbReference type="PANTHER" id="PTHR12119:SF2">
    <property type="entry name" value="CYTOCHROME B-C1 COMPLEX SUBUNIT 8"/>
    <property type="match status" value="1"/>
</dbReference>
<evidence type="ECO:0000313" key="16">
    <source>
        <dbReference type="Proteomes" id="UP000494256"/>
    </source>
</evidence>
<evidence type="ECO:0000256" key="8">
    <source>
        <dbReference type="ARBA" id="ARBA00022982"/>
    </source>
</evidence>
<evidence type="ECO:0000256" key="2">
    <source>
        <dbReference type="ARBA" id="ARBA00007668"/>
    </source>
</evidence>
<evidence type="ECO:0000256" key="4">
    <source>
        <dbReference type="ARBA" id="ARBA00022448"/>
    </source>
</evidence>
<evidence type="ECO:0000256" key="12">
    <source>
        <dbReference type="ARBA" id="ARBA00047105"/>
    </source>
</evidence>
<dbReference type="GO" id="GO:0006122">
    <property type="term" value="P:mitochondrial electron transport, ubiquinol to cytochrome c"/>
    <property type="evidence" value="ECO:0007669"/>
    <property type="project" value="UniProtKB-UniRule"/>
</dbReference>
<dbReference type="EMBL" id="CADEBD010000300">
    <property type="protein sequence ID" value="CAB3236261.1"/>
    <property type="molecule type" value="Genomic_DNA"/>
</dbReference>
<comment type="subcellular location">
    <subcellularLocation>
        <location evidence="1 13">Mitochondrion inner membrane</location>
        <topology evidence="1 13">Single-pass membrane protein</topology>
    </subcellularLocation>
</comment>
<feature type="region of interest" description="Disordered" evidence="14">
    <location>
        <begin position="74"/>
        <end position="112"/>
    </location>
</feature>
<evidence type="ECO:0000256" key="11">
    <source>
        <dbReference type="ARBA" id="ARBA00023136"/>
    </source>
</evidence>
<evidence type="ECO:0000256" key="13">
    <source>
        <dbReference type="RuleBase" id="RU368118"/>
    </source>
</evidence>